<proteinExistence type="inferred from homology"/>
<dbReference type="Pfam" id="PF03932">
    <property type="entry name" value="CutC"/>
    <property type="match status" value="1"/>
</dbReference>
<comment type="caution">
    <text evidence="3">The sequence shown here is derived from an EMBL/GenBank/DDBJ whole genome shotgun (WGS) entry which is preliminary data.</text>
</comment>
<sequence length="360" mass="39603">MYSADDETDFHIASGLVPAEEDYVDTPITAEMFPAVSADLPSNDGANGVGIEVCVDSVQSALNAIDGGADRLELCANLGLGGGTTPSLGLLKAVQRVSEGTPIMVMVRPRTGDFLYSECELDVMVEDIRAFKRRRVRGVVMGVLTKEGRVDVERTKRLVDEALPMEVCFHRAFDMTRDADEGKAFHVPSRMYIYATATISPARCSEYRRHYAYLDKVNQNTAYLIPQQLTPSSSGHGKTAPSSISTLKRLCFDIKELTKGQPYSTTILPGSGFNPSTVEPLVSRLLPLGLREVHLSGACWTDGDMTHRPVDMGMGVGGQGEWGIWETQRETVERVRTIVDVVWEEYVSSDAVPRHRRLSQ</sequence>
<reference evidence="4" key="1">
    <citation type="submission" date="2024-06" db="EMBL/GenBank/DDBJ databases">
        <title>Multi-omics analyses provide insights into the biosynthesis of the anticancer antibiotic pleurotin in Hohenbuehelia grisea.</title>
        <authorList>
            <person name="Weaver J.A."/>
            <person name="Alberti F."/>
        </authorList>
    </citation>
    <scope>NUCLEOTIDE SEQUENCE [LARGE SCALE GENOMIC DNA]</scope>
    <source>
        <strain evidence="4">T-177</strain>
    </source>
</reference>
<accession>A0ABR3J7F9</accession>
<dbReference type="InterPro" id="IPR036822">
    <property type="entry name" value="CutC-like_dom_sf"/>
</dbReference>
<dbReference type="Proteomes" id="UP001556367">
    <property type="component" value="Unassembled WGS sequence"/>
</dbReference>
<comment type="similarity">
    <text evidence="1">Belongs to the CutC family.</text>
</comment>
<evidence type="ECO:0000256" key="1">
    <source>
        <dbReference type="ARBA" id="ARBA00007768"/>
    </source>
</evidence>
<keyword evidence="4" id="KW-1185">Reference proteome</keyword>
<dbReference type="InterPro" id="IPR005627">
    <property type="entry name" value="CutC-like"/>
</dbReference>
<dbReference type="HAMAP" id="MF_00795">
    <property type="entry name" value="CutC"/>
    <property type="match status" value="1"/>
</dbReference>
<protein>
    <recommendedName>
        <fullName evidence="2">Copper homeostasis protein cutC homolog</fullName>
    </recommendedName>
</protein>
<evidence type="ECO:0000313" key="4">
    <source>
        <dbReference type="Proteomes" id="UP001556367"/>
    </source>
</evidence>
<dbReference type="PANTHER" id="PTHR12598:SF0">
    <property type="entry name" value="COPPER HOMEOSTASIS PROTEIN CUTC HOMOLOG"/>
    <property type="match status" value="1"/>
</dbReference>
<dbReference type="EMBL" id="JASNQZ010000011">
    <property type="protein sequence ID" value="KAL0951590.1"/>
    <property type="molecule type" value="Genomic_DNA"/>
</dbReference>
<dbReference type="Gene3D" id="3.20.20.380">
    <property type="entry name" value="Copper homeostasis (CutC) domain"/>
    <property type="match status" value="1"/>
</dbReference>
<dbReference type="PANTHER" id="PTHR12598">
    <property type="entry name" value="COPPER HOMEOSTASIS PROTEIN CUTC"/>
    <property type="match status" value="1"/>
</dbReference>
<gene>
    <name evidence="3" type="ORF">HGRIS_008271</name>
</gene>
<evidence type="ECO:0000313" key="3">
    <source>
        <dbReference type="EMBL" id="KAL0951590.1"/>
    </source>
</evidence>
<name>A0ABR3J7F9_9AGAR</name>
<organism evidence="3 4">
    <name type="scientific">Hohenbuehelia grisea</name>
    <dbReference type="NCBI Taxonomy" id="104357"/>
    <lineage>
        <taxon>Eukaryota</taxon>
        <taxon>Fungi</taxon>
        <taxon>Dikarya</taxon>
        <taxon>Basidiomycota</taxon>
        <taxon>Agaricomycotina</taxon>
        <taxon>Agaricomycetes</taxon>
        <taxon>Agaricomycetidae</taxon>
        <taxon>Agaricales</taxon>
        <taxon>Pleurotineae</taxon>
        <taxon>Pleurotaceae</taxon>
        <taxon>Hohenbuehelia</taxon>
    </lineage>
</organism>
<evidence type="ECO:0000256" key="2">
    <source>
        <dbReference type="ARBA" id="ARBA00019014"/>
    </source>
</evidence>
<dbReference type="SUPFAM" id="SSF110395">
    <property type="entry name" value="CutC-like"/>
    <property type="match status" value="1"/>
</dbReference>